<reference evidence="2 3" key="1">
    <citation type="submission" date="2022-06" db="EMBL/GenBank/DDBJ databases">
        <title>Sequencing the genomes of 1000 actinobacteria strains.</title>
        <authorList>
            <person name="Klenk H.-P."/>
        </authorList>
    </citation>
    <scope>NUCLEOTIDE SEQUENCE [LARGE SCALE GENOMIC DNA]</scope>
    <source>
        <strain evidence="2 3">DSM 44170</strain>
    </source>
</reference>
<evidence type="ECO:0000313" key="2">
    <source>
        <dbReference type="EMBL" id="MCP2351614.1"/>
    </source>
</evidence>
<feature type="compositionally biased region" description="Low complexity" evidence="1">
    <location>
        <begin position="42"/>
        <end position="56"/>
    </location>
</feature>
<comment type="caution">
    <text evidence="2">The sequence shown here is derived from an EMBL/GenBank/DDBJ whole genome shotgun (WGS) entry which is preliminary data.</text>
</comment>
<proteinExistence type="predicted"/>
<accession>A0ABT1KC73</accession>
<keyword evidence="3" id="KW-1185">Reference proteome</keyword>
<dbReference type="Proteomes" id="UP001320766">
    <property type="component" value="Unassembled WGS sequence"/>
</dbReference>
<feature type="region of interest" description="Disordered" evidence="1">
    <location>
        <begin position="1"/>
        <end position="69"/>
    </location>
</feature>
<evidence type="ECO:0000256" key="1">
    <source>
        <dbReference type="SAM" id="MobiDB-lite"/>
    </source>
</evidence>
<gene>
    <name evidence="2" type="ORF">HD595_007736</name>
</gene>
<protein>
    <submittedName>
        <fullName evidence="2">Uncharacterized protein</fullName>
    </submittedName>
</protein>
<sequence>MTATRAGGPSSVTRSTWRGASSVPVNRSVDSTETMATDTGFPSAVNVAGGAGVPAPLNRGRGRCRSPGP</sequence>
<evidence type="ECO:0000313" key="3">
    <source>
        <dbReference type="Proteomes" id="UP001320766"/>
    </source>
</evidence>
<organism evidence="2 3">
    <name type="scientific">Nonomuraea roseoviolacea subsp. carminata</name>
    <dbReference type="NCBI Taxonomy" id="160689"/>
    <lineage>
        <taxon>Bacteria</taxon>
        <taxon>Bacillati</taxon>
        <taxon>Actinomycetota</taxon>
        <taxon>Actinomycetes</taxon>
        <taxon>Streptosporangiales</taxon>
        <taxon>Streptosporangiaceae</taxon>
        <taxon>Nonomuraea</taxon>
    </lineage>
</organism>
<feature type="compositionally biased region" description="Polar residues" evidence="1">
    <location>
        <begin position="10"/>
        <end position="37"/>
    </location>
</feature>
<feature type="compositionally biased region" description="Basic residues" evidence="1">
    <location>
        <begin position="60"/>
        <end position="69"/>
    </location>
</feature>
<name>A0ABT1KC73_9ACTN</name>
<dbReference type="EMBL" id="JAMZEC010000001">
    <property type="protein sequence ID" value="MCP2351614.1"/>
    <property type="molecule type" value="Genomic_DNA"/>
</dbReference>